<reference evidence="1 2" key="1">
    <citation type="submission" date="2019-03" db="EMBL/GenBank/DDBJ databases">
        <title>First draft genome of Liparis tanakae, snailfish: a comprehensive survey of snailfish specific genes.</title>
        <authorList>
            <person name="Kim W."/>
            <person name="Song I."/>
            <person name="Jeong J.-H."/>
            <person name="Kim D."/>
            <person name="Kim S."/>
            <person name="Ryu S."/>
            <person name="Song J.Y."/>
            <person name="Lee S.K."/>
        </authorList>
    </citation>
    <scope>NUCLEOTIDE SEQUENCE [LARGE SCALE GENOMIC DNA]</scope>
    <source>
        <tissue evidence="1">Muscle</tissue>
    </source>
</reference>
<organism evidence="1 2">
    <name type="scientific">Liparis tanakae</name>
    <name type="common">Tanaka's snailfish</name>
    <dbReference type="NCBI Taxonomy" id="230148"/>
    <lineage>
        <taxon>Eukaryota</taxon>
        <taxon>Metazoa</taxon>
        <taxon>Chordata</taxon>
        <taxon>Craniata</taxon>
        <taxon>Vertebrata</taxon>
        <taxon>Euteleostomi</taxon>
        <taxon>Actinopterygii</taxon>
        <taxon>Neopterygii</taxon>
        <taxon>Teleostei</taxon>
        <taxon>Neoteleostei</taxon>
        <taxon>Acanthomorphata</taxon>
        <taxon>Eupercaria</taxon>
        <taxon>Perciformes</taxon>
        <taxon>Cottioidei</taxon>
        <taxon>Cottales</taxon>
        <taxon>Liparidae</taxon>
        <taxon>Liparis</taxon>
    </lineage>
</organism>
<protein>
    <submittedName>
        <fullName evidence="1">Uncharacterized protein</fullName>
    </submittedName>
</protein>
<gene>
    <name evidence="1" type="ORF">EYF80_009542</name>
</gene>
<keyword evidence="2" id="KW-1185">Reference proteome</keyword>
<sequence length="102" mass="11295">MACPPDQNHSLPSPLLYSGCSALRKPRLRIRGLSLNRLRRAPAQGKKAVLPFKTPIFGEEESTAPTVHGESLTPHLEAHRISPAAHWEPNGQPWTTWLQLSS</sequence>
<dbReference type="Proteomes" id="UP000314294">
    <property type="component" value="Unassembled WGS sequence"/>
</dbReference>
<dbReference type="EMBL" id="SRLO01000056">
    <property type="protein sequence ID" value="TNN80217.1"/>
    <property type="molecule type" value="Genomic_DNA"/>
</dbReference>
<dbReference type="AlphaFoldDB" id="A0A4Z2IR12"/>
<proteinExistence type="predicted"/>
<evidence type="ECO:0000313" key="2">
    <source>
        <dbReference type="Proteomes" id="UP000314294"/>
    </source>
</evidence>
<name>A0A4Z2IR12_9TELE</name>
<accession>A0A4Z2IR12</accession>
<comment type="caution">
    <text evidence="1">The sequence shown here is derived from an EMBL/GenBank/DDBJ whole genome shotgun (WGS) entry which is preliminary data.</text>
</comment>
<evidence type="ECO:0000313" key="1">
    <source>
        <dbReference type="EMBL" id="TNN80217.1"/>
    </source>
</evidence>